<evidence type="ECO:0000256" key="6">
    <source>
        <dbReference type="ARBA" id="ARBA00023136"/>
    </source>
</evidence>
<dbReference type="Proteomes" id="UP001315686">
    <property type="component" value="Unassembled WGS sequence"/>
</dbReference>
<keyword evidence="3" id="KW-1134">Transmembrane beta strand</keyword>
<gene>
    <name evidence="9" type="ORF">IV417_05280</name>
</gene>
<dbReference type="GO" id="GO:0015483">
    <property type="term" value="F:long-chain fatty acid transporting porin activity"/>
    <property type="evidence" value="ECO:0007669"/>
    <property type="project" value="TreeGrafter"/>
</dbReference>
<keyword evidence="4" id="KW-0812">Transmembrane</keyword>
<evidence type="ECO:0000256" key="4">
    <source>
        <dbReference type="ARBA" id="ARBA00022692"/>
    </source>
</evidence>
<evidence type="ECO:0000256" key="7">
    <source>
        <dbReference type="ARBA" id="ARBA00023237"/>
    </source>
</evidence>
<keyword evidence="5 8" id="KW-0732">Signal</keyword>
<keyword evidence="6" id="KW-0472">Membrane</keyword>
<evidence type="ECO:0000256" key="1">
    <source>
        <dbReference type="ARBA" id="ARBA00004571"/>
    </source>
</evidence>
<accession>A0AAP2G7F0</accession>
<comment type="subcellular location">
    <subcellularLocation>
        <location evidence="1">Cell outer membrane</location>
        <topology evidence="1">Multi-pass membrane protein</topology>
    </subcellularLocation>
</comment>
<name>A0AAP2G7F0_9RHOB</name>
<dbReference type="RefSeq" id="WP_327792979.1">
    <property type="nucleotide sequence ID" value="NZ_JADQAZ010000001.1"/>
</dbReference>
<sequence>MKNFATAASLFALTTGAAFAGGLDRSGQPVGIIFEQGNYGELSFSSTTPTVSGADLATTGTTGNVADSFIQATGGVKFDVDEQLSIALIFDTPFGSDINYPVNATSVLLGGTSAVATATSTSLVARYKFNENFSAHGGLRLQSASGDIALNGLAYGPLAGYNVSLGQDQALGYLVGFAYEKPEIALRIALTYNSAITHKFNTFETLNGAPINPAGFSTTEVETPQSINLDVQSGIAKDTLLFGSVRWAEWSAFRIDPAVFTGLAGGGLVDLEDTVTYTIGVGRKFSDQFSGSVSLTYEAESDDDLVSPLAPTNGLFAVSLGGRYTMDNTVLSGGIRYSWLGDAFAETGTPDTARGEFTDNTALSVGFKIGFNF</sequence>
<feature type="chain" id="PRO_5042917341" evidence="8">
    <location>
        <begin position="21"/>
        <end position="373"/>
    </location>
</feature>
<dbReference type="Pfam" id="PF03349">
    <property type="entry name" value="Toluene_X"/>
    <property type="match status" value="1"/>
</dbReference>
<dbReference type="PANTHER" id="PTHR35093">
    <property type="entry name" value="OUTER MEMBRANE PROTEIN NMB0088-RELATED"/>
    <property type="match status" value="1"/>
</dbReference>
<evidence type="ECO:0000313" key="9">
    <source>
        <dbReference type="EMBL" id="MBT0956787.1"/>
    </source>
</evidence>
<keyword evidence="10" id="KW-1185">Reference proteome</keyword>
<dbReference type="GO" id="GO:0009279">
    <property type="term" value="C:cell outer membrane"/>
    <property type="evidence" value="ECO:0007669"/>
    <property type="project" value="UniProtKB-SubCell"/>
</dbReference>
<comment type="similarity">
    <text evidence="2">Belongs to the OmpP1/FadL family.</text>
</comment>
<evidence type="ECO:0000256" key="3">
    <source>
        <dbReference type="ARBA" id="ARBA00022452"/>
    </source>
</evidence>
<evidence type="ECO:0000256" key="8">
    <source>
        <dbReference type="SAM" id="SignalP"/>
    </source>
</evidence>
<keyword evidence="7" id="KW-0998">Cell outer membrane</keyword>
<dbReference type="AlphaFoldDB" id="A0AAP2G7F0"/>
<evidence type="ECO:0000313" key="10">
    <source>
        <dbReference type="Proteomes" id="UP001315686"/>
    </source>
</evidence>
<protein>
    <submittedName>
        <fullName evidence="9">Outer membrane protein transport protein</fullName>
    </submittedName>
</protein>
<dbReference type="SUPFAM" id="SSF56935">
    <property type="entry name" value="Porins"/>
    <property type="match status" value="1"/>
</dbReference>
<dbReference type="PANTHER" id="PTHR35093:SF8">
    <property type="entry name" value="OUTER MEMBRANE PROTEIN NMB0088-RELATED"/>
    <property type="match status" value="1"/>
</dbReference>
<evidence type="ECO:0000256" key="5">
    <source>
        <dbReference type="ARBA" id="ARBA00022729"/>
    </source>
</evidence>
<dbReference type="EMBL" id="JADQAZ010000001">
    <property type="protein sequence ID" value="MBT0956787.1"/>
    <property type="molecule type" value="Genomic_DNA"/>
</dbReference>
<organism evidence="9 10">
    <name type="scientific">Harenicola maris</name>
    <dbReference type="NCBI Taxonomy" id="2841044"/>
    <lineage>
        <taxon>Bacteria</taxon>
        <taxon>Pseudomonadati</taxon>
        <taxon>Pseudomonadota</taxon>
        <taxon>Alphaproteobacteria</taxon>
        <taxon>Rhodobacterales</taxon>
        <taxon>Paracoccaceae</taxon>
        <taxon>Harenicola</taxon>
    </lineage>
</organism>
<comment type="caution">
    <text evidence="9">The sequence shown here is derived from an EMBL/GenBank/DDBJ whole genome shotgun (WGS) entry which is preliminary data.</text>
</comment>
<reference evidence="9 10" key="1">
    <citation type="journal article" date="2021" name="Arch. Microbiol.">
        <title>Harenicola maris gen. nov., sp. nov. isolated from the Sea of Japan shallow sediments.</title>
        <authorList>
            <person name="Romanenko L.A."/>
            <person name="Kurilenko V.V."/>
            <person name="Chernysheva N.Y."/>
            <person name="Tekutyeva L.A."/>
            <person name="Velansky P.V."/>
            <person name="Svetashev V.I."/>
            <person name="Isaeva M.P."/>
        </authorList>
    </citation>
    <scope>NUCLEOTIDE SEQUENCE [LARGE SCALE GENOMIC DNA]</scope>
    <source>
        <strain evidence="9 10">KMM 3653</strain>
    </source>
</reference>
<feature type="signal peptide" evidence="8">
    <location>
        <begin position="1"/>
        <end position="20"/>
    </location>
</feature>
<evidence type="ECO:0000256" key="2">
    <source>
        <dbReference type="ARBA" id="ARBA00008163"/>
    </source>
</evidence>
<dbReference type="InterPro" id="IPR005017">
    <property type="entry name" value="OMPP1/FadL/TodX"/>
</dbReference>
<dbReference type="Gene3D" id="2.40.160.60">
    <property type="entry name" value="Outer membrane protein transport protein (OMPP1/FadL/TodX)"/>
    <property type="match status" value="1"/>
</dbReference>
<proteinExistence type="inferred from homology"/>